<dbReference type="PANTHER" id="PTHR23076:SF118">
    <property type="entry name" value="ATP-DEPENDENT ZINC METALLOPROTEASE FTSH 6, CHLOROPLASTIC"/>
    <property type="match status" value="1"/>
</dbReference>
<reference evidence="3" key="2">
    <citation type="submission" date="2017-02" db="EMBL/GenBank/DDBJ databases">
        <title>Sunflower complete genome.</title>
        <authorList>
            <person name="Langlade N."/>
            <person name="Munos S."/>
        </authorList>
    </citation>
    <scope>NUCLEOTIDE SEQUENCE [LARGE SCALE GENOMIC DNA]</scope>
    <source>
        <tissue evidence="3">Leaves</tissue>
    </source>
</reference>
<keyword evidence="4" id="KW-1185">Reference proteome</keyword>
<dbReference type="GO" id="GO:0016887">
    <property type="term" value="F:ATP hydrolysis activity"/>
    <property type="evidence" value="ECO:0007669"/>
    <property type="project" value="InterPro"/>
</dbReference>
<dbReference type="Gramene" id="mRNA:HanXRQr2_Chr10g0430931">
    <property type="protein sequence ID" value="CDS:HanXRQr2_Chr10g0430931.1"/>
    <property type="gene ID" value="HanXRQr2_Chr10g0430931"/>
</dbReference>
<feature type="domain" description="ATPase AAA-type core" evidence="1">
    <location>
        <begin position="6"/>
        <end position="90"/>
    </location>
</feature>
<dbReference type="EMBL" id="CM007899">
    <property type="protein sequence ID" value="OTG11543.1"/>
    <property type="molecule type" value="Genomic_DNA"/>
</dbReference>
<organism evidence="3 4">
    <name type="scientific">Helianthus annuus</name>
    <name type="common">Common sunflower</name>
    <dbReference type="NCBI Taxonomy" id="4232"/>
    <lineage>
        <taxon>Eukaryota</taxon>
        <taxon>Viridiplantae</taxon>
        <taxon>Streptophyta</taxon>
        <taxon>Embryophyta</taxon>
        <taxon>Tracheophyta</taxon>
        <taxon>Spermatophyta</taxon>
        <taxon>Magnoliopsida</taxon>
        <taxon>eudicotyledons</taxon>
        <taxon>Gunneridae</taxon>
        <taxon>Pentapetalae</taxon>
        <taxon>asterids</taxon>
        <taxon>campanulids</taxon>
        <taxon>Asterales</taxon>
        <taxon>Asteraceae</taxon>
        <taxon>Asteroideae</taxon>
        <taxon>Heliantheae alliance</taxon>
        <taxon>Heliantheae</taxon>
        <taxon>Helianthus</taxon>
    </lineage>
</organism>
<keyword evidence="3" id="KW-0378">Hydrolase</keyword>
<dbReference type="AlphaFoldDB" id="A0A251TLB1"/>
<dbReference type="Proteomes" id="UP000215914">
    <property type="component" value="Chromosome 10"/>
</dbReference>
<protein>
    <submittedName>
        <fullName evidence="2 3">ATPase, AAA-type, core, P-loop containing nucleoside triphosphate hydrolase</fullName>
    </submittedName>
</protein>
<dbReference type="PANTHER" id="PTHR23076">
    <property type="entry name" value="METALLOPROTEASE M41 FTSH"/>
    <property type="match status" value="1"/>
</dbReference>
<sequence length="100" mass="11201">MLYDSRDLFNNAKKNLPCLVFIDEIDAVGRQRGTVIGEGNDEREQTLSQLLTEMDGFISNSGVIVLAATNRPEILHSALLRPGWFDRQVTRQNIAITKSP</sequence>
<proteinExistence type="predicted"/>
<reference evidence="2 4" key="1">
    <citation type="journal article" date="2017" name="Nature">
        <title>The sunflower genome provides insights into oil metabolism, flowering and Asterid evolution.</title>
        <authorList>
            <person name="Badouin H."/>
            <person name="Gouzy J."/>
            <person name="Grassa C.J."/>
            <person name="Murat F."/>
            <person name="Staton S.E."/>
            <person name="Cottret L."/>
            <person name="Lelandais-Briere C."/>
            <person name="Owens G.L."/>
            <person name="Carrere S."/>
            <person name="Mayjonade B."/>
            <person name="Legrand L."/>
            <person name="Gill N."/>
            <person name="Kane N.C."/>
            <person name="Bowers J.E."/>
            <person name="Hubner S."/>
            <person name="Bellec A."/>
            <person name="Berard A."/>
            <person name="Berges H."/>
            <person name="Blanchet N."/>
            <person name="Boniface M.C."/>
            <person name="Brunel D."/>
            <person name="Catrice O."/>
            <person name="Chaidir N."/>
            <person name="Claudel C."/>
            <person name="Donnadieu C."/>
            <person name="Faraut T."/>
            <person name="Fievet G."/>
            <person name="Helmstetter N."/>
            <person name="King M."/>
            <person name="Knapp S.J."/>
            <person name="Lai Z."/>
            <person name="Le Paslier M.C."/>
            <person name="Lippi Y."/>
            <person name="Lorenzon L."/>
            <person name="Mandel J.R."/>
            <person name="Marage G."/>
            <person name="Marchand G."/>
            <person name="Marquand E."/>
            <person name="Bret-Mestries E."/>
            <person name="Morien E."/>
            <person name="Nambeesan S."/>
            <person name="Nguyen T."/>
            <person name="Pegot-Espagnet P."/>
            <person name="Pouilly N."/>
            <person name="Raftis F."/>
            <person name="Sallet E."/>
            <person name="Schiex T."/>
            <person name="Thomas J."/>
            <person name="Vandecasteele C."/>
            <person name="Vares D."/>
            <person name="Vear F."/>
            <person name="Vautrin S."/>
            <person name="Crespi M."/>
            <person name="Mangin B."/>
            <person name="Burke J.M."/>
            <person name="Salse J."/>
            <person name="Munos S."/>
            <person name="Vincourt P."/>
            <person name="Rieseberg L.H."/>
            <person name="Langlade N.B."/>
        </authorList>
    </citation>
    <scope>NUCLEOTIDE SEQUENCE [LARGE SCALE GENOMIC DNA]</scope>
    <source>
        <strain evidence="4">cv. SF193</strain>
        <tissue evidence="2">Leaves</tissue>
    </source>
</reference>
<dbReference type="EMBL" id="MNCJ02000325">
    <property type="protein sequence ID" value="KAF5785641.1"/>
    <property type="molecule type" value="Genomic_DNA"/>
</dbReference>
<evidence type="ECO:0000313" key="4">
    <source>
        <dbReference type="Proteomes" id="UP000215914"/>
    </source>
</evidence>
<reference evidence="2" key="3">
    <citation type="submission" date="2020-06" db="EMBL/GenBank/DDBJ databases">
        <title>Helianthus annuus Genome sequencing and assembly Release 2.</title>
        <authorList>
            <person name="Gouzy J."/>
            <person name="Langlade N."/>
            <person name="Munos S."/>
        </authorList>
    </citation>
    <scope>NUCLEOTIDE SEQUENCE</scope>
    <source>
        <tissue evidence="2">Leaves</tissue>
    </source>
</reference>
<evidence type="ECO:0000313" key="2">
    <source>
        <dbReference type="EMBL" id="KAF5785641.1"/>
    </source>
</evidence>
<gene>
    <name evidence="3" type="ORF">HannXRQ_Chr10g0299911</name>
    <name evidence="2" type="ORF">HanXRQr2_Chr10g0430931</name>
</gene>
<evidence type="ECO:0000313" key="3">
    <source>
        <dbReference type="EMBL" id="OTG11543.1"/>
    </source>
</evidence>
<dbReference type="SUPFAM" id="SSF52540">
    <property type="entry name" value="P-loop containing nucleoside triphosphate hydrolases"/>
    <property type="match status" value="1"/>
</dbReference>
<dbReference type="InterPro" id="IPR027417">
    <property type="entry name" value="P-loop_NTPase"/>
</dbReference>
<dbReference type="OMA" id="WETTLNQ"/>
<dbReference type="InterPro" id="IPR003959">
    <property type="entry name" value="ATPase_AAA_core"/>
</dbReference>
<dbReference type="Gene3D" id="3.40.50.300">
    <property type="entry name" value="P-loop containing nucleotide triphosphate hydrolases"/>
    <property type="match status" value="1"/>
</dbReference>
<dbReference type="STRING" id="4232.A0A251TLB1"/>
<evidence type="ECO:0000259" key="1">
    <source>
        <dbReference type="Pfam" id="PF00004"/>
    </source>
</evidence>
<dbReference type="InParanoid" id="A0A251TLB1"/>
<dbReference type="Pfam" id="PF00004">
    <property type="entry name" value="AAA"/>
    <property type="match status" value="1"/>
</dbReference>
<accession>A0A251TLB1</accession>
<dbReference type="GO" id="GO:0005524">
    <property type="term" value="F:ATP binding"/>
    <property type="evidence" value="ECO:0007669"/>
    <property type="project" value="InterPro"/>
</dbReference>
<name>A0A251TLB1_HELAN</name>